<protein>
    <submittedName>
        <fullName evidence="2">Uncharacterized protein</fullName>
    </submittedName>
</protein>
<dbReference type="RefSeq" id="WP_237891707.1">
    <property type="nucleotide sequence ID" value="NZ_JAKLTY010000030.1"/>
</dbReference>
<evidence type="ECO:0000256" key="1">
    <source>
        <dbReference type="SAM" id="Phobius"/>
    </source>
</evidence>
<feature type="transmembrane region" description="Helical" evidence="1">
    <location>
        <begin position="16"/>
        <end position="39"/>
    </location>
</feature>
<sequence>MRKALAQLDDGERYQLIYLTDLTTSLCMSGLIVSIFHGITSQFSV</sequence>
<dbReference type="Proteomes" id="UP001139054">
    <property type="component" value="Unassembled WGS sequence"/>
</dbReference>
<keyword evidence="1" id="KW-1133">Transmembrane helix</keyword>
<dbReference type="EMBL" id="JAKLTY010000030">
    <property type="protein sequence ID" value="MCG2631627.1"/>
    <property type="molecule type" value="Genomic_DNA"/>
</dbReference>
<dbReference type="AlphaFoldDB" id="A0A9X1RCF4"/>
<name>A0A9X1RCF4_9BRAD</name>
<proteinExistence type="predicted"/>
<accession>A0A9X1RCF4</accession>
<gene>
    <name evidence="2" type="ORF">L6654_33865</name>
</gene>
<evidence type="ECO:0000313" key="2">
    <source>
        <dbReference type="EMBL" id="MCG2631627.1"/>
    </source>
</evidence>
<comment type="caution">
    <text evidence="2">The sequence shown here is derived from an EMBL/GenBank/DDBJ whole genome shotgun (WGS) entry which is preliminary data.</text>
</comment>
<organism evidence="2 3">
    <name type="scientific">Bradyrhizobium zhengyangense</name>
    <dbReference type="NCBI Taxonomy" id="2911009"/>
    <lineage>
        <taxon>Bacteria</taxon>
        <taxon>Pseudomonadati</taxon>
        <taxon>Pseudomonadota</taxon>
        <taxon>Alphaproteobacteria</taxon>
        <taxon>Hyphomicrobiales</taxon>
        <taxon>Nitrobacteraceae</taxon>
        <taxon>Bradyrhizobium</taxon>
    </lineage>
</organism>
<evidence type="ECO:0000313" key="3">
    <source>
        <dbReference type="Proteomes" id="UP001139054"/>
    </source>
</evidence>
<reference evidence="2" key="1">
    <citation type="submission" date="2022-01" db="EMBL/GenBank/DDBJ databases">
        <title>Genome sequnece data of strain Bradyrhizobium sp. nov.</title>
        <authorList>
            <person name="Zhang J."/>
        </authorList>
    </citation>
    <scope>NUCLEOTIDE SEQUENCE</scope>
    <source>
        <strain evidence="2">WYCCWR 13023</strain>
    </source>
</reference>
<keyword evidence="1" id="KW-0472">Membrane</keyword>
<keyword evidence="1" id="KW-0812">Transmembrane</keyword>